<evidence type="ECO:0000313" key="1">
    <source>
        <dbReference type="EMBL" id="UXH46591.1"/>
    </source>
</evidence>
<dbReference type="Proteomes" id="UP001064027">
    <property type="component" value="Chromosome"/>
</dbReference>
<evidence type="ECO:0000313" key="2">
    <source>
        <dbReference type="Proteomes" id="UP001064027"/>
    </source>
</evidence>
<organism evidence="1 2">
    <name type="scientific">Rossellomorea vietnamensis</name>
    <dbReference type="NCBI Taxonomy" id="218284"/>
    <lineage>
        <taxon>Bacteria</taxon>
        <taxon>Bacillati</taxon>
        <taxon>Bacillota</taxon>
        <taxon>Bacilli</taxon>
        <taxon>Bacillales</taxon>
        <taxon>Bacillaceae</taxon>
        <taxon>Rossellomorea</taxon>
    </lineage>
</organism>
<name>A0ACD4CDV5_9BACI</name>
<protein>
    <submittedName>
        <fullName evidence="1">MBL fold metallo-hydrolase</fullName>
    </submittedName>
</protein>
<gene>
    <name evidence="1" type="ORF">N5C46_11280</name>
</gene>
<keyword evidence="2" id="KW-1185">Reference proteome</keyword>
<sequence length="225" mass="24959">MEYRLEQVNDQIYVLAIWDTEWNTYTNAYIIEEEAGLTVVDSCKEGHLMFLQHALNKIGKTADDVKLMLVTHGHEDHVGGETLFTKARKVIHADETPPPGSSISGELLDKGTIGDYDFTTVGYHSPGSVVFFHRPSRTLFTGDFLCFFGDPLSEDGLVSKGDDLRRAWMEYLQGGGVSDLPVFLNGLRIMKDYDADVLCTGHGGVLVGEIDVFLQELIAIGEKNQ</sequence>
<reference evidence="1" key="1">
    <citation type="submission" date="2022-09" db="EMBL/GenBank/DDBJ databases">
        <title>Complete genome sequence of Rossellomorea vietnamensis strain RL-WG62, a newly isolated PGPR with the potential for plant salinity stress alleviation.</title>
        <authorList>
            <person name="Ren L."/>
            <person name="Wang G."/>
            <person name="Hu H."/>
        </authorList>
    </citation>
    <scope>NUCLEOTIDE SEQUENCE</scope>
    <source>
        <strain evidence="1">RL-WG62</strain>
    </source>
</reference>
<dbReference type="EMBL" id="CP104558">
    <property type="protein sequence ID" value="UXH46591.1"/>
    <property type="molecule type" value="Genomic_DNA"/>
</dbReference>
<proteinExistence type="predicted"/>
<accession>A0ACD4CDV5</accession>